<evidence type="ECO:0000313" key="2">
    <source>
        <dbReference type="EMBL" id="CAI2192213.1"/>
    </source>
</evidence>
<gene>
    <name evidence="2" type="ORF">FWILDA_LOCUS15464</name>
</gene>
<feature type="non-terminal residue" evidence="2">
    <location>
        <position position="89"/>
    </location>
</feature>
<protein>
    <submittedName>
        <fullName evidence="2">13061_t:CDS:1</fullName>
    </submittedName>
</protein>
<dbReference type="AlphaFoldDB" id="A0A9W4T4L3"/>
<keyword evidence="3" id="KW-1185">Reference proteome</keyword>
<dbReference type="EMBL" id="CAMKVN010008109">
    <property type="protein sequence ID" value="CAI2192213.1"/>
    <property type="molecule type" value="Genomic_DNA"/>
</dbReference>
<comment type="caution">
    <text evidence="2">The sequence shown here is derived from an EMBL/GenBank/DDBJ whole genome shotgun (WGS) entry which is preliminary data.</text>
</comment>
<name>A0A9W4T4L3_9GLOM</name>
<keyword evidence="1" id="KW-0175">Coiled coil</keyword>
<sequence>LIDEFDEWEDEDDRGWDKEIKKSTYFNKYGSNDSFTKAARGTANILTFINKNQSTSIDFEEILDDMENEEQNLFNLNEKINILKIELKE</sequence>
<dbReference type="Proteomes" id="UP001153678">
    <property type="component" value="Unassembled WGS sequence"/>
</dbReference>
<reference evidence="2" key="1">
    <citation type="submission" date="2022-08" db="EMBL/GenBank/DDBJ databases">
        <authorList>
            <person name="Kallberg Y."/>
            <person name="Tangrot J."/>
            <person name="Rosling A."/>
        </authorList>
    </citation>
    <scope>NUCLEOTIDE SEQUENCE</scope>
    <source>
        <strain evidence="2">Wild A</strain>
    </source>
</reference>
<dbReference type="OrthoDB" id="2379098at2759"/>
<evidence type="ECO:0000256" key="1">
    <source>
        <dbReference type="SAM" id="Coils"/>
    </source>
</evidence>
<accession>A0A9W4T4L3</accession>
<organism evidence="2 3">
    <name type="scientific">Funneliformis geosporum</name>
    <dbReference type="NCBI Taxonomy" id="1117311"/>
    <lineage>
        <taxon>Eukaryota</taxon>
        <taxon>Fungi</taxon>
        <taxon>Fungi incertae sedis</taxon>
        <taxon>Mucoromycota</taxon>
        <taxon>Glomeromycotina</taxon>
        <taxon>Glomeromycetes</taxon>
        <taxon>Glomerales</taxon>
        <taxon>Glomeraceae</taxon>
        <taxon>Funneliformis</taxon>
    </lineage>
</organism>
<feature type="coiled-coil region" evidence="1">
    <location>
        <begin position="59"/>
        <end position="86"/>
    </location>
</feature>
<proteinExistence type="predicted"/>
<evidence type="ECO:0000313" key="3">
    <source>
        <dbReference type="Proteomes" id="UP001153678"/>
    </source>
</evidence>